<protein>
    <submittedName>
        <fullName evidence="1">Uncharacterized protein</fullName>
    </submittedName>
</protein>
<proteinExistence type="predicted"/>
<dbReference type="Proteomes" id="UP000735302">
    <property type="component" value="Unassembled WGS sequence"/>
</dbReference>
<gene>
    <name evidence="1" type="ORF">PoB_004925200</name>
</gene>
<evidence type="ECO:0000313" key="1">
    <source>
        <dbReference type="EMBL" id="GFO22747.1"/>
    </source>
</evidence>
<organism evidence="1 2">
    <name type="scientific">Plakobranchus ocellatus</name>
    <dbReference type="NCBI Taxonomy" id="259542"/>
    <lineage>
        <taxon>Eukaryota</taxon>
        <taxon>Metazoa</taxon>
        <taxon>Spiralia</taxon>
        <taxon>Lophotrochozoa</taxon>
        <taxon>Mollusca</taxon>
        <taxon>Gastropoda</taxon>
        <taxon>Heterobranchia</taxon>
        <taxon>Euthyneura</taxon>
        <taxon>Panpulmonata</taxon>
        <taxon>Sacoglossa</taxon>
        <taxon>Placobranchoidea</taxon>
        <taxon>Plakobranchidae</taxon>
        <taxon>Plakobranchus</taxon>
    </lineage>
</organism>
<name>A0AAV4BTL4_9GAST</name>
<dbReference type="EMBL" id="BLXT01005451">
    <property type="protein sequence ID" value="GFO22747.1"/>
    <property type="molecule type" value="Genomic_DNA"/>
</dbReference>
<evidence type="ECO:0000313" key="2">
    <source>
        <dbReference type="Proteomes" id="UP000735302"/>
    </source>
</evidence>
<keyword evidence="2" id="KW-1185">Reference proteome</keyword>
<dbReference type="AlphaFoldDB" id="A0AAV4BTL4"/>
<sequence>MQTFPIPNPEVNIIISPDLQIDALSLIFNLAHAERPQSVEKRLRNGPEKYKPFIACRFPLSITPRSRHASACGREIARVQRGAFWVWVARRRGVQFRGLLAMTTLGSGEKTACYPKTLHDMKVLHI</sequence>
<reference evidence="1 2" key="1">
    <citation type="journal article" date="2021" name="Elife">
        <title>Chloroplast acquisition without the gene transfer in kleptoplastic sea slugs, Plakobranchus ocellatus.</title>
        <authorList>
            <person name="Maeda T."/>
            <person name="Takahashi S."/>
            <person name="Yoshida T."/>
            <person name="Shimamura S."/>
            <person name="Takaki Y."/>
            <person name="Nagai Y."/>
            <person name="Toyoda A."/>
            <person name="Suzuki Y."/>
            <person name="Arimoto A."/>
            <person name="Ishii H."/>
            <person name="Satoh N."/>
            <person name="Nishiyama T."/>
            <person name="Hasebe M."/>
            <person name="Maruyama T."/>
            <person name="Minagawa J."/>
            <person name="Obokata J."/>
            <person name="Shigenobu S."/>
        </authorList>
    </citation>
    <scope>NUCLEOTIDE SEQUENCE [LARGE SCALE GENOMIC DNA]</scope>
</reference>
<accession>A0AAV4BTL4</accession>
<comment type="caution">
    <text evidence="1">The sequence shown here is derived from an EMBL/GenBank/DDBJ whole genome shotgun (WGS) entry which is preliminary data.</text>
</comment>